<dbReference type="EMBL" id="GL444502">
    <property type="protein sequence ID" value="EFN60860.1"/>
    <property type="molecule type" value="Genomic_DNA"/>
</dbReference>
<keyword evidence="8" id="KW-0239">DNA-directed DNA polymerase</keyword>
<evidence type="ECO:0000256" key="6">
    <source>
        <dbReference type="ARBA" id="ARBA00022908"/>
    </source>
</evidence>
<dbReference type="InterPro" id="IPR036397">
    <property type="entry name" value="RNaseH_sf"/>
</dbReference>
<dbReference type="InterPro" id="IPR039537">
    <property type="entry name" value="Retrotran_Ty1/copia-like"/>
</dbReference>
<feature type="non-terminal residue" evidence="11">
    <location>
        <position position="92"/>
    </location>
</feature>
<keyword evidence="5" id="KW-0460">Magnesium</keyword>
<dbReference type="Proteomes" id="UP000000311">
    <property type="component" value="Unassembled WGS sequence"/>
</dbReference>
<dbReference type="Pfam" id="PF25597">
    <property type="entry name" value="SH3_retrovirus"/>
    <property type="match status" value="1"/>
</dbReference>
<evidence type="ECO:0000256" key="9">
    <source>
        <dbReference type="ARBA" id="ARBA00023172"/>
    </source>
</evidence>
<name>E2B0C9_CAMFO</name>
<evidence type="ECO:0000256" key="1">
    <source>
        <dbReference type="ARBA" id="ARBA00022722"/>
    </source>
</evidence>
<dbReference type="GO" id="GO:0015074">
    <property type="term" value="P:DNA integration"/>
    <property type="evidence" value="ECO:0007669"/>
    <property type="project" value="UniProtKB-KW"/>
</dbReference>
<reference evidence="11 12" key="1">
    <citation type="journal article" date="2010" name="Science">
        <title>Genomic comparison of the ants Camponotus floridanus and Harpegnathos saltator.</title>
        <authorList>
            <person name="Bonasio R."/>
            <person name="Zhang G."/>
            <person name="Ye C."/>
            <person name="Mutti N.S."/>
            <person name="Fang X."/>
            <person name="Qin N."/>
            <person name="Donahue G."/>
            <person name="Yang P."/>
            <person name="Li Q."/>
            <person name="Li C."/>
            <person name="Zhang P."/>
            <person name="Huang Z."/>
            <person name="Berger S.L."/>
            <person name="Reinberg D."/>
            <person name="Wang J."/>
            <person name="Liebig J."/>
        </authorList>
    </citation>
    <scope>NUCLEOTIDE SEQUENCE [LARGE SCALE GENOMIC DNA]</scope>
    <source>
        <strain evidence="12">C129</strain>
    </source>
</reference>
<evidence type="ECO:0000256" key="2">
    <source>
        <dbReference type="ARBA" id="ARBA00022723"/>
    </source>
</evidence>
<keyword evidence="9" id="KW-0233">DNA recombination</keyword>
<dbReference type="GO" id="GO:0046872">
    <property type="term" value="F:metal ion binding"/>
    <property type="evidence" value="ECO:0007669"/>
    <property type="project" value="UniProtKB-KW"/>
</dbReference>
<dbReference type="PANTHER" id="PTHR42648:SF11">
    <property type="entry name" value="TRANSPOSON TY4-P GAG-POL POLYPROTEIN"/>
    <property type="match status" value="1"/>
</dbReference>
<dbReference type="STRING" id="104421.E2B0C9"/>
<dbReference type="SUPFAM" id="SSF53098">
    <property type="entry name" value="Ribonuclease H-like"/>
    <property type="match status" value="1"/>
</dbReference>
<dbReference type="AlphaFoldDB" id="E2B0C9"/>
<evidence type="ECO:0000259" key="10">
    <source>
        <dbReference type="Pfam" id="PF25597"/>
    </source>
</evidence>
<keyword evidence="1" id="KW-0540">Nuclease</keyword>
<organism evidence="12">
    <name type="scientific">Camponotus floridanus</name>
    <name type="common">Florida carpenter ant</name>
    <dbReference type="NCBI Taxonomy" id="104421"/>
    <lineage>
        <taxon>Eukaryota</taxon>
        <taxon>Metazoa</taxon>
        <taxon>Ecdysozoa</taxon>
        <taxon>Arthropoda</taxon>
        <taxon>Hexapoda</taxon>
        <taxon>Insecta</taxon>
        <taxon>Pterygota</taxon>
        <taxon>Neoptera</taxon>
        <taxon>Endopterygota</taxon>
        <taxon>Hymenoptera</taxon>
        <taxon>Apocrita</taxon>
        <taxon>Aculeata</taxon>
        <taxon>Formicoidea</taxon>
        <taxon>Formicidae</taxon>
        <taxon>Formicinae</taxon>
        <taxon>Camponotus</taxon>
    </lineage>
</organism>
<accession>E2B0C9</accession>
<gene>
    <name evidence="11" type="ORF">EAG_00211</name>
</gene>
<evidence type="ECO:0000256" key="7">
    <source>
        <dbReference type="ARBA" id="ARBA00022918"/>
    </source>
</evidence>
<dbReference type="GO" id="GO:0003964">
    <property type="term" value="F:RNA-directed DNA polymerase activity"/>
    <property type="evidence" value="ECO:0007669"/>
    <property type="project" value="UniProtKB-KW"/>
</dbReference>
<dbReference type="PANTHER" id="PTHR42648">
    <property type="entry name" value="TRANSPOSASE, PUTATIVE-RELATED"/>
    <property type="match status" value="1"/>
</dbReference>
<dbReference type="Gene3D" id="3.30.420.10">
    <property type="entry name" value="Ribonuclease H-like superfamily/Ribonuclease H"/>
    <property type="match status" value="1"/>
</dbReference>
<dbReference type="GO" id="GO:0006310">
    <property type="term" value="P:DNA recombination"/>
    <property type="evidence" value="ECO:0007669"/>
    <property type="project" value="UniProtKB-KW"/>
</dbReference>
<evidence type="ECO:0000256" key="3">
    <source>
        <dbReference type="ARBA" id="ARBA00022759"/>
    </source>
</evidence>
<feature type="domain" description="Retroviral polymerase SH3-like" evidence="10">
    <location>
        <begin position="56"/>
        <end position="91"/>
    </location>
</feature>
<evidence type="ECO:0000256" key="4">
    <source>
        <dbReference type="ARBA" id="ARBA00022801"/>
    </source>
</evidence>
<proteinExistence type="predicted"/>
<sequence length="92" mass="10658">MLLQANLSTGFWAEAVSTANYVRNRCPTKSLNGKTPFEIWTNRVPSLKHLRIFGMKAYILNKDPRKKKFDSRSKTGIFIGYSDKSKAYRVWI</sequence>
<dbReference type="InterPro" id="IPR012337">
    <property type="entry name" value="RNaseH-like_sf"/>
</dbReference>
<evidence type="ECO:0000313" key="11">
    <source>
        <dbReference type="EMBL" id="EFN60860.1"/>
    </source>
</evidence>
<dbReference type="InParanoid" id="E2B0C9"/>
<dbReference type="GO" id="GO:0003887">
    <property type="term" value="F:DNA-directed DNA polymerase activity"/>
    <property type="evidence" value="ECO:0007669"/>
    <property type="project" value="UniProtKB-KW"/>
</dbReference>
<keyword evidence="6" id="KW-0229">DNA integration</keyword>
<keyword evidence="2" id="KW-0479">Metal-binding</keyword>
<evidence type="ECO:0000256" key="8">
    <source>
        <dbReference type="ARBA" id="ARBA00022932"/>
    </source>
</evidence>
<keyword evidence="12" id="KW-1185">Reference proteome</keyword>
<keyword evidence="8" id="KW-0808">Transferase</keyword>
<keyword evidence="7" id="KW-0695">RNA-directed DNA polymerase</keyword>
<evidence type="ECO:0000313" key="12">
    <source>
        <dbReference type="Proteomes" id="UP000000311"/>
    </source>
</evidence>
<dbReference type="OMA" id="SARCMMI"/>
<dbReference type="GO" id="GO:0003676">
    <property type="term" value="F:nucleic acid binding"/>
    <property type="evidence" value="ECO:0007669"/>
    <property type="project" value="InterPro"/>
</dbReference>
<evidence type="ECO:0000256" key="5">
    <source>
        <dbReference type="ARBA" id="ARBA00022842"/>
    </source>
</evidence>
<keyword evidence="8" id="KW-0548">Nucleotidyltransferase</keyword>
<keyword evidence="3" id="KW-0255">Endonuclease</keyword>
<dbReference type="GO" id="GO:0016787">
    <property type="term" value="F:hydrolase activity"/>
    <property type="evidence" value="ECO:0007669"/>
    <property type="project" value="UniProtKB-KW"/>
</dbReference>
<protein>
    <submittedName>
        <fullName evidence="11">Copia protein</fullName>
    </submittedName>
</protein>
<keyword evidence="4" id="KW-0378">Hydrolase</keyword>
<dbReference type="InterPro" id="IPR057670">
    <property type="entry name" value="SH3_retrovirus"/>
</dbReference>
<dbReference type="GO" id="GO:0004519">
    <property type="term" value="F:endonuclease activity"/>
    <property type="evidence" value="ECO:0007669"/>
    <property type="project" value="UniProtKB-KW"/>
</dbReference>